<name>A0ABM1T6E5_LIMPO</name>
<dbReference type="Pfam" id="PF12540">
    <property type="entry name" value="DUF3736"/>
    <property type="match status" value="1"/>
</dbReference>
<accession>A0ABM1T6E5</accession>
<feature type="compositionally biased region" description="Basic and acidic residues" evidence="1">
    <location>
        <begin position="988"/>
        <end position="997"/>
    </location>
</feature>
<evidence type="ECO:0000256" key="1">
    <source>
        <dbReference type="SAM" id="MobiDB-lite"/>
    </source>
</evidence>
<dbReference type="RefSeq" id="XP_022251451.1">
    <property type="nucleotide sequence ID" value="XM_022395743.1"/>
</dbReference>
<feature type="compositionally biased region" description="Basic and acidic residues" evidence="1">
    <location>
        <begin position="1154"/>
        <end position="1178"/>
    </location>
</feature>
<feature type="domain" description="Genetic suppressor element-like" evidence="2">
    <location>
        <begin position="1501"/>
        <end position="1638"/>
    </location>
</feature>
<evidence type="ECO:0000313" key="3">
    <source>
        <dbReference type="Proteomes" id="UP000694941"/>
    </source>
</evidence>
<feature type="region of interest" description="Disordered" evidence="1">
    <location>
        <begin position="970"/>
        <end position="997"/>
    </location>
</feature>
<evidence type="ECO:0000259" key="2">
    <source>
        <dbReference type="Pfam" id="PF12540"/>
    </source>
</evidence>
<dbReference type="GeneID" id="106467546"/>
<dbReference type="PANTHER" id="PTHR40240">
    <property type="entry name" value="PLEXUS, ISOFORM A"/>
    <property type="match status" value="1"/>
</dbReference>
<proteinExistence type="predicted"/>
<feature type="region of interest" description="Disordered" evidence="1">
    <location>
        <begin position="1154"/>
        <end position="1196"/>
    </location>
</feature>
<feature type="region of interest" description="Disordered" evidence="1">
    <location>
        <begin position="1010"/>
        <end position="1049"/>
    </location>
</feature>
<evidence type="ECO:0000313" key="4">
    <source>
        <dbReference type="RefSeq" id="XP_022251451.1"/>
    </source>
</evidence>
<reference evidence="4" key="1">
    <citation type="submission" date="2025-08" db="UniProtKB">
        <authorList>
            <consortium name="RefSeq"/>
        </authorList>
    </citation>
    <scope>IDENTIFICATION</scope>
    <source>
        <tissue evidence="4">Muscle</tissue>
    </source>
</reference>
<feature type="region of interest" description="Disordered" evidence="1">
    <location>
        <begin position="1353"/>
        <end position="1381"/>
    </location>
</feature>
<dbReference type="Proteomes" id="UP000694941">
    <property type="component" value="Unplaced"/>
</dbReference>
<feature type="compositionally biased region" description="Polar residues" evidence="1">
    <location>
        <begin position="799"/>
        <end position="814"/>
    </location>
</feature>
<dbReference type="PANTHER" id="PTHR40240:SF1">
    <property type="entry name" value="PLEXUS, ISOFORM A"/>
    <property type="match status" value="1"/>
</dbReference>
<organism evidence="3 4">
    <name type="scientific">Limulus polyphemus</name>
    <name type="common">Atlantic horseshoe crab</name>
    <dbReference type="NCBI Taxonomy" id="6850"/>
    <lineage>
        <taxon>Eukaryota</taxon>
        <taxon>Metazoa</taxon>
        <taxon>Ecdysozoa</taxon>
        <taxon>Arthropoda</taxon>
        <taxon>Chelicerata</taxon>
        <taxon>Merostomata</taxon>
        <taxon>Xiphosura</taxon>
        <taxon>Limulidae</taxon>
        <taxon>Limulus</taxon>
    </lineage>
</organism>
<keyword evidence="3" id="KW-1185">Reference proteome</keyword>
<feature type="compositionally biased region" description="Polar residues" evidence="1">
    <location>
        <begin position="1370"/>
        <end position="1381"/>
    </location>
</feature>
<gene>
    <name evidence="4" type="primary">LOC106467546</name>
</gene>
<sequence>MSNTDYLVRVKEEPSTSRSSVCFVCGKDGVDRSLYSKPRQQGPFFPFLEHHPPPQGANPIGPDGIVSACLLCYSFLTQQWEAYETKRISNSKRMYWLKRFDNEPFAGLEQGMHVEYAGNFFDLGSKTPPINSLKLDFTEQLPSDMSHVTDIVNDNKVKRSSEIDHGIISEDDRALDLSVSDRFCRNSEVTLSKLSAENSNINVCFVCGECCSNGTLIDVFTKPISNCPFFPSLAQHRAPLGAKPIDSSGKIEVCKACHQHLLQQWDLYQLYNVNHAEKNHQVKKSTFSGSHLVSQKRATSRDSSNSFVDQQEFTCFLCGFRNISEEIQVVFSCPTNNKEPYFTFLRKIRPSLGASPLSNDGAALICSCCYRKLYCQFQGYERSRVPEEKRLYKITSDAPVELTSVLKLHLTGAFKPGSMPSFSGCYLCGKSMQVDKLIFLNTKPQTGAMFFSFIKDLPRPVAAKPLDSEGRILVCVECQTFMKTQWEAFEAVRMPNEKRQYKIPFTKTVKLESSLTSCGSFHDTSSQVSNPQVQISLPDRYVHNKNASLTQNEVLLTTFNPVTTTHTLPQLAYQDAGYGPSTSSFTNKSKFRLDDVVTPDKTHLSRRITDPLEGCFTKQPLLFAAVCFVCGEYSSATQTYSLWAHPNQEETAFFPFLLKHTPPNGSEPLKEDSNCLVCTFCYHSLTAQWIAYETSPYPEDGNPWQRQYNTYHYVCFICGITTYRKRTRSISVEDFPFLIEHPRPAGSLAINRGESVITCLTCFESLMFQWKDFERMKVPVELRKYNWIVLPPPPEDDSFQANQETASLRSVASSTEEDSKLTDNVEDISVTEELPHGSKAPSLTMHAPPKPGVHTMAAVSPLHPGQNINNMIGHFSGSSNSALNATRTSSFAAALRKLAKQAVDPVAEKDLPSITPASSPVIVSASGTPKHMFASSYLSSNGPSASSASPPVITISHTPNQLAHSLETRKRTDLTNMGHFVGNSNSVHSEKRPDSYLGAKDSHVISHLRSESVVSVSSHPDDGRPSTRGFQPYKSSSDGSHSHPSHISLYDRHPPALSVSYPYHSAFLPPAHFSHPAYGLKDSPYLDRYGLMRTSMMQLPQAPGMLPRTNVPFVTSGSYPPDLLGHSIGFVSSGINAVNQERVLQEEQHLQEREREFIQDRERDQERVRDWPKTRDQDMQGQCTENREERNHTSRSPLIMSALRNEESKGKYGSITQGTPRDIVIKRPFQVTVPSSAPLNLTTYLPGSRETLTHREQDLQTLPEGLAYKHPLFLYQGVIMPKKVCKRSLPRTDRTTERKMVDIHRNSPLHSVQVPKEADRTLKKEPEIFRHDSVVGTQDSQSSGITLLQKTLQDTKGVSPRNKAHDFDDSTAQNKLSSTTNQNGINKRAIIGIKEPAKHRTRYLSTGITNNIKTEENSNFSGNDKRHIFSDESHKSGGLKQLNTSNHNHYLPPIPQYSVSQSSKSERMYGVIIDNSSSSSHGSLECTGIETTDIICNTLSKVVSKLDIEEERLKKARLSENYRSDDSDSDAEEENQSRLRYVLVIKNGPPLKLDLDPRKLEFLDILGLCTHQKRKEKEFDKFLKYKNITHQQIIIPTLKEPQRCTSPLDEVRLSFNPKNLCKEDDYHQKVEFLTVLDLLPTSSQKIEEVENTWKVIKSDRIKRKRKYSEREDKKKYAPVVNIQENVRTVSNGLEDERKQPKKLILEGPPLLSKQLNEDIHVPSTVFNHPDMKQTEKEVIPKAQQTKLPSLNHKDQPSNVPLEVPNKSVLNTPVSVIPRYEGRRLEKDFVQGFHESVLQTTELQLAEQKQFQAIDQYSQHNTSLNENPLVTFSNKNLVNRESRGGLERSKVRQKESYSWPGIEAVLEAYEHHLAGEKFS</sequence>
<protein>
    <submittedName>
        <fullName evidence="4">Uncharacterized protein LOC106467546</fullName>
    </submittedName>
</protein>
<dbReference type="InterPro" id="IPR022207">
    <property type="entry name" value="GSE-like"/>
</dbReference>
<feature type="region of interest" description="Disordered" evidence="1">
    <location>
        <begin position="796"/>
        <end position="826"/>
    </location>
</feature>